<evidence type="ECO:0000256" key="2">
    <source>
        <dbReference type="ARBA" id="ARBA00006618"/>
    </source>
</evidence>
<feature type="transmembrane region" description="Helical" evidence="9">
    <location>
        <begin position="321"/>
        <end position="342"/>
    </location>
</feature>
<evidence type="ECO:0000256" key="1">
    <source>
        <dbReference type="ARBA" id="ARBA00004141"/>
    </source>
</evidence>
<name>A0A8J2NK83_9HEXA</name>
<dbReference type="PANTHER" id="PTHR12185">
    <property type="entry name" value="SID1 TRANSMEMBRANE FAMILY MEMEBER"/>
    <property type="match status" value="1"/>
</dbReference>
<evidence type="ECO:0000256" key="5">
    <source>
        <dbReference type="ARBA" id="ARBA00022989"/>
    </source>
</evidence>
<dbReference type="EMBL" id="CAJVCH010035007">
    <property type="protein sequence ID" value="CAG7715951.1"/>
    <property type="molecule type" value="Genomic_DNA"/>
</dbReference>
<dbReference type="Pfam" id="PF13965">
    <property type="entry name" value="SID-1_RNA_chan"/>
    <property type="match status" value="1"/>
</dbReference>
<organism evidence="10 11">
    <name type="scientific">Allacma fusca</name>
    <dbReference type="NCBI Taxonomy" id="39272"/>
    <lineage>
        <taxon>Eukaryota</taxon>
        <taxon>Metazoa</taxon>
        <taxon>Ecdysozoa</taxon>
        <taxon>Arthropoda</taxon>
        <taxon>Hexapoda</taxon>
        <taxon>Collembola</taxon>
        <taxon>Symphypleona</taxon>
        <taxon>Sminthuridae</taxon>
        <taxon>Allacma</taxon>
    </lineage>
</organism>
<gene>
    <name evidence="10" type="ORF">AFUS01_LOCUS5486</name>
</gene>
<dbReference type="OrthoDB" id="416618at2759"/>
<dbReference type="Proteomes" id="UP000708208">
    <property type="component" value="Unassembled WGS sequence"/>
</dbReference>
<evidence type="ECO:0000256" key="8">
    <source>
        <dbReference type="SAM" id="MobiDB-lite"/>
    </source>
</evidence>
<evidence type="ECO:0000256" key="9">
    <source>
        <dbReference type="SAM" id="Phobius"/>
    </source>
</evidence>
<evidence type="ECO:0000313" key="11">
    <source>
        <dbReference type="Proteomes" id="UP000708208"/>
    </source>
</evidence>
<keyword evidence="4" id="KW-0732">Signal</keyword>
<feature type="non-terminal residue" evidence="10">
    <location>
        <position position="1"/>
    </location>
</feature>
<feature type="region of interest" description="Disordered" evidence="8">
    <location>
        <begin position="377"/>
        <end position="411"/>
    </location>
</feature>
<dbReference type="GO" id="GO:0005764">
    <property type="term" value="C:lysosome"/>
    <property type="evidence" value="ECO:0007669"/>
    <property type="project" value="TreeGrafter"/>
</dbReference>
<reference evidence="10" key="1">
    <citation type="submission" date="2021-06" db="EMBL/GenBank/DDBJ databases">
        <authorList>
            <person name="Hodson N. C."/>
            <person name="Mongue J. A."/>
            <person name="Jaron S. K."/>
        </authorList>
    </citation>
    <scope>NUCLEOTIDE SEQUENCE</scope>
</reference>
<evidence type="ECO:0000256" key="7">
    <source>
        <dbReference type="ARBA" id="ARBA00023180"/>
    </source>
</evidence>
<evidence type="ECO:0000256" key="6">
    <source>
        <dbReference type="ARBA" id="ARBA00023136"/>
    </source>
</evidence>
<evidence type="ECO:0000313" key="10">
    <source>
        <dbReference type="EMBL" id="CAG7715951.1"/>
    </source>
</evidence>
<evidence type="ECO:0008006" key="12">
    <source>
        <dbReference type="Google" id="ProtNLM"/>
    </source>
</evidence>
<protein>
    <recommendedName>
        <fullName evidence="12">SID1 transmembrane family member 1</fullName>
    </recommendedName>
</protein>
<keyword evidence="5 9" id="KW-1133">Transmembrane helix</keyword>
<comment type="similarity">
    <text evidence="2">Belongs to the SID1 family.</text>
</comment>
<dbReference type="GO" id="GO:0051033">
    <property type="term" value="F:RNA transmembrane transporter activity"/>
    <property type="evidence" value="ECO:0007669"/>
    <property type="project" value="TreeGrafter"/>
</dbReference>
<accession>A0A8J2NK83</accession>
<comment type="subcellular location">
    <subcellularLocation>
        <location evidence="1">Membrane</location>
        <topology evidence="1">Multi-pass membrane protein</topology>
    </subcellularLocation>
</comment>
<keyword evidence="6 9" id="KW-0472">Membrane</keyword>
<keyword evidence="11" id="KW-1185">Reference proteome</keyword>
<feature type="compositionally biased region" description="Polar residues" evidence="8">
    <location>
        <begin position="377"/>
        <end position="401"/>
    </location>
</feature>
<dbReference type="InterPro" id="IPR025958">
    <property type="entry name" value="SID1_TM_fam"/>
</dbReference>
<comment type="caution">
    <text evidence="10">The sequence shown here is derived from an EMBL/GenBank/DDBJ whole genome shotgun (WGS) entry which is preliminary data.</text>
</comment>
<evidence type="ECO:0000256" key="4">
    <source>
        <dbReference type="ARBA" id="ARBA00022729"/>
    </source>
</evidence>
<sequence>SLFVLLIFIAKICAHKEIESSPTDLVTFHSNFNDPNVTFVVNKTTRHLHVLNLNATHVNSTVSIRLQTATVPQWNEIEVSCPIMFSLTQSRSTRSWALPLMNEKTEKAKSPFRSYASEFTVCLEQDYISSHVYGNDSDNNIELLVFVSTCNPSNINYTLNFTQQQHSININLHETISKVQVTPTILHYYRFNFPDNVDRVAVQVQSEDNVCMTAAVQSPWCRLLNENTLSSRDKFGVVLSFNSYWQDMSTRAVIPVAKTDFSEGFFIAFSVHADDDRCRSYEGVSANSWTPVQATLEPLRSKIINVTVLAELSTSNYTIPFLFPLEYILVIIAITTVSYCSFHCIALRMKIFDLDEHDTEGLLSNDALANNLENGQVSRIQNGSPNQNQRSSLRSLFSEPTNPEAESKFLN</sequence>
<keyword evidence="7" id="KW-0325">Glycoprotein</keyword>
<proteinExistence type="inferred from homology"/>
<evidence type="ECO:0000256" key="3">
    <source>
        <dbReference type="ARBA" id="ARBA00022692"/>
    </source>
</evidence>
<dbReference type="GO" id="GO:0003725">
    <property type="term" value="F:double-stranded RNA binding"/>
    <property type="evidence" value="ECO:0007669"/>
    <property type="project" value="TreeGrafter"/>
</dbReference>
<dbReference type="GO" id="GO:0005886">
    <property type="term" value="C:plasma membrane"/>
    <property type="evidence" value="ECO:0007669"/>
    <property type="project" value="TreeGrafter"/>
</dbReference>
<keyword evidence="3 9" id="KW-0812">Transmembrane</keyword>
<dbReference type="PANTHER" id="PTHR12185:SF18">
    <property type="entry name" value="SID1 TRANSMEMBRANE FAMILY MEMBER 1"/>
    <property type="match status" value="1"/>
</dbReference>
<dbReference type="AlphaFoldDB" id="A0A8J2NK83"/>